<organism evidence="1 2">
    <name type="scientific">Panagrolaimus sp. JU765</name>
    <dbReference type="NCBI Taxonomy" id="591449"/>
    <lineage>
        <taxon>Eukaryota</taxon>
        <taxon>Metazoa</taxon>
        <taxon>Ecdysozoa</taxon>
        <taxon>Nematoda</taxon>
        <taxon>Chromadorea</taxon>
        <taxon>Rhabditida</taxon>
        <taxon>Tylenchina</taxon>
        <taxon>Panagrolaimomorpha</taxon>
        <taxon>Panagrolaimoidea</taxon>
        <taxon>Panagrolaimidae</taxon>
        <taxon>Panagrolaimus</taxon>
    </lineage>
</organism>
<proteinExistence type="predicted"/>
<sequence>MSVSSDSFMSEFSVESFVSTTTFETTSGVITNTTTSDSMESVSETVYDFTPVQSPPKQRLGFHFYCWIIAFFFWHFDFYLFLIFFSHADSLSIMYMLFCFQFPWFMALTSLYWTVSTPRADYPSWCLIPTCFIGLPKNHETNEILADYAKRRLGSRVQYRKVGKNQLAVPLYCDRCQIFKAQHVHHCDRCNQCFGRMDHHCFGFGYCIHFHNHKAFLLFLFWSSILCITAIRFMAPELLPMAYRRWKTPAKSPIETLFFKIVFVGFINAFVGAVGLIKLQIKNWKMLSKNETTIESDENKRQPSVVKSLENIMVVMGSNPLLWFWPIPTSVGNGYNFSTK</sequence>
<evidence type="ECO:0000313" key="2">
    <source>
        <dbReference type="WBParaSite" id="JU765_v2.g19183.t1"/>
    </source>
</evidence>
<accession>A0AC34QTX1</accession>
<reference evidence="2" key="1">
    <citation type="submission" date="2022-11" db="UniProtKB">
        <authorList>
            <consortium name="WormBaseParasite"/>
        </authorList>
    </citation>
    <scope>IDENTIFICATION</scope>
</reference>
<evidence type="ECO:0000313" key="1">
    <source>
        <dbReference type="Proteomes" id="UP000887576"/>
    </source>
</evidence>
<dbReference type="WBParaSite" id="JU765_v2.g19183.t1">
    <property type="protein sequence ID" value="JU765_v2.g19183.t1"/>
    <property type="gene ID" value="JU765_v2.g19183"/>
</dbReference>
<name>A0AC34QTX1_9BILA</name>
<protein>
    <submittedName>
        <fullName evidence="2">Palmitoyltransferase</fullName>
    </submittedName>
</protein>
<dbReference type="Proteomes" id="UP000887576">
    <property type="component" value="Unplaced"/>
</dbReference>